<keyword evidence="2" id="KW-1185">Reference proteome</keyword>
<dbReference type="InterPro" id="IPR036179">
    <property type="entry name" value="Ig-like_dom_sf"/>
</dbReference>
<sequence length="75" mass="8367">MVTWISRPGVQGDNGGYVTYTVDGTGGQGYAYMSWYHPYGGSATHTVRAGGLFTLQISHWFTEDTFYFRCQIPTC</sequence>
<dbReference type="Proteomes" id="UP000529783">
    <property type="component" value="Unassembled WGS sequence"/>
</dbReference>
<reference evidence="1 2" key="1">
    <citation type="submission" date="2020-07" db="EMBL/GenBank/DDBJ databases">
        <title>Sequencing the genomes of 1000 actinobacteria strains.</title>
        <authorList>
            <person name="Klenk H.-P."/>
        </authorList>
    </citation>
    <scope>NUCLEOTIDE SEQUENCE [LARGE SCALE GENOMIC DNA]</scope>
    <source>
        <strain evidence="1 2">DSM 40398</strain>
    </source>
</reference>
<dbReference type="RefSeq" id="WP_179847722.1">
    <property type="nucleotide sequence ID" value="NZ_JACCBA010000001.1"/>
</dbReference>
<name>A0A7Y9EP18_9ACTN</name>
<evidence type="ECO:0008006" key="3">
    <source>
        <dbReference type="Google" id="ProtNLM"/>
    </source>
</evidence>
<dbReference type="EMBL" id="JACCBA010000001">
    <property type="protein sequence ID" value="NYD51313.1"/>
    <property type="molecule type" value="Genomic_DNA"/>
</dbReference>
<proteinExistence type="predicted"/>
<dbReference type="SUPFAM" id="SSF48726">
    <property type="entry name" value="Immunoglobulin"/>
    <property type="match status" value="1"/>
</dbReference>
<organism evidence="1 2">
    <name type="scientific">Actinomadura luteofluorescens</name>
    <dbReference type="NCBI Taxonomy" id="46163"/>
    <lineage>
        <taxon>Bacteria</taxon>
        <taxon>Bacillati</taxon>
        <taxon>Actinomycetota</taxon>
        <taxon>Actinomycetes</taxon>
        <taxon>Streptosporangiales</taxon>
        <taxon>Thermomonosporaceae</taxon>
        <taxon>Actinomadura</taxon>
    </lineage>
</organism>
<evidence type="ECO:0000313" key="1">
    <source>
        <dbReference type="EMBL" id="NYD51313.1"/>
    </source>
</evidence>
<protein>
    <recommendedName>
        <fullName evidence="3">Ig-like domain-containing protein</fullName>
    </recommendedName>
</protein>
<gene>
    <name evidence="1" type="ORF">BJY14_007296</name>
</gene>
<dbReference type="AlphaFoldDB" id="A0A7Y9EP18"/>
<evidence type="ECO:0000313" key="2">
    <source>
        <dbReference type="Proteomes" id="UP000529783"/>
    </source>
</evidence>
<accession>A0A7Y9EP18</accession>
<comment type="caution">
    <text evidence="1">The sequence shown here is derived from an EMBL/GenBank/DDBJ whole genome shotgun (WGS) entry which is preliminary data.</text>
</comment>